<dbReference type="AlphaFoldDB" id="A0A1I4CFW6"/>
<evidence type="ECO:0000313" key="1">
    <source>
        <dbReference type="EMBL" id="SFK80084.1"/>
    </source>
</evidence>
<sequence>MRERTAALRTGLAVFASLGLAALASLGITALACLGLALGAAAQGVSAPAPKPAAPTPDPAFEAARAAFEALPEAERRAMQDALVWTGDYNGVTTGGFGRRTFEGIATYQRRTGAAPTGQLAAPERAALATAAEAARKAARFRVQTDGASGAVIGVPERLLSKRSLMPGGTRWQSADGRVTLDTRSFPPGTTDLDALFERATAASPERKVTYKLKKPDFIVVTAETAVGRSYVRYALGEAGIRGFALGYDRALASEVEPLVIAVANSFSPFPADGVSPSVAAAPPAAAVALPKPAPNPGPGLAAAPALAPPSSEARASATGLNLGGGRVLTAASALENCPAPRIGGLPARSEGGGPGVVLRVEGLGGGMAPALRTEAPGADEALLVLAAEAGGGRSVAPGIAGPGGVFAPLQPGAGGAPVLDRAGRLVGLVARAPAGPRLIAGVMPPTRYPMVPASALAEVSKGSGTTPVATPPVRAAAPVLGAVVGIVCGR</sequence>
<keyword evidence="2" id="KW-1185">Reference proteome</keyword>
<evidence type="ECO:0000313" key="2">
    <source>
        <dbReference type="Proteomes" id="UP000198804"/>
    </source>
</evidence>
<proteinExistence type="predicted"/>
<evidence type="ECO:0008006" key="3">
    <source>
        <dbReference type="Google" id="ProtNLM"/>
    </source>
</evidence>
<dbReference type="STRING" id="414703.SAMN04488125_104197"/>
<accession>A0A1I4CFW6</accession>
<dbReference type="Proteomes" id="UP000198804">
    <property type="component" value="Unassembled WGS sequence"/>
</dbReference>
<organism evidence="1 2">
    <name type="scientific">Methylorubrum salsuginis</name>
    <dbReference type="NCBI Taxonomy" id="414703"/>
    <lineage>
        <taxon>Bacteria</taxon>
        <taxon>Pseudomonadati</taxon>
        <taxon>Pseudomonadota</taxon>
        <taxon>Alphaproteobacteria</taxon>
        <taxon>Hyphomicrobiales</taxon>
        <taxon>Methylobacteriaceae</taxon>
        <taxon>Methylorubrum</taxon>
    </lineage>
</organism>
<gene>
    <name evidence="1" type="ORF">SAMN04488125_104197</name>
</gene>
<name>A0A1I4CFW6_9HYPH</name>
<dbReference type="SUPFAM" id="SSF47090">
    <property type="entry name" value="PGBD-like"/>
    <property type="match status" value="1"/>
</dbReference>
<reference evidence="2" key="1">
    <citation type="submission" date="2016-10" db="EMBL/GenBank/DDBJ databases">
        <authorList>
            <person name="Varghese N."/>
            <person name="Submissions S."/>
        </authorList>
    </citation>
    <scope>NUCLEOTIDE SEQUENCE [LARGE SCALE GENOMIC DNA]</scope>
    <source>
        <strain evidence="2">CGMCC 1.6474</strain>
    </source>
</reference>
<dbReference type="EMBL" id="FOSV01000004">
    <property type="protein sequence ID" value="SFK80084.1"/>
    <property type="molecule type" value="Genomic_DNA"/>
</dbReference>
<dbReference type="RefSeq" id="WP_091943688.1">
    <property type="nucleotide sequence ID" value="NZ_FOSV01000004.1"/>
</dbReference>
<dbReference type="OrthoDB" id="6810892at2"/>
<dbReference type="InterPro" id="IPR036365">
    <property type="entry name" value="PGBD-like_sf"/>
</dbReference>
<protein>
    <recommendedName>
        <fullName evidence="3">Peptidoglycan binding domain-containing protein</fullName>
    </recommendedName>
</protein>
<dbReference type="PROSITE" id="PS51257">
    <property type="entry name" value="PROKAR_LIPOPROTEIN"/>
    <property type="match status" value="1"/>
</dbReference>